<evidence type="ECO:0000256" key="2">
    <source>
        <dbReference type="ARBA" id="ARBA00022980"/>
    </source>
</evidence>
<dbReference type="NCBIfam" id="TIGR01011">
    <property type="entry name" value="rpsB_bact"/>
    <property type="match status" value="1"/>
</dbReference>
<dbReference type="PANTHER" id="PTHR12534">
    <property type="entry name" value="30S RIBOSOMAL PROTEIN S2 PROKARYOTIC AND ORGANELLAR"/>
    <property type="match status" value="1"/>
</dbReference>
<evidence type="ECO:0000256" key="5">
    <source>
        <dbReference type="HAMAP-Rule" id="MF_00291"/>
    </source>
</evidence>
<evidence type="ECO:0000313" key="7">
    <source>
        <dbReference type="Proteomes" id="UP000177676"/>
    </source>
</evidence>
<dbReference type="HAMAP" id="MF_00291_B">
    <property type="entry name" value="Ribosomal_uS2_B"/>
    <property type="match status" value="1"/>
</dbReference>
<dbReference type="PANTHER" id="PTHR12534:SF0">
    <property type="entry name" value="SMALL RIBOSOMAL SUBUNIT PROTEIN US2M"/>
    <property type="match status" value="1"/>
</dbReference>
<evidence type="ECO:0000256" key="1">
    <source>
        <dbReference type="ARBA" id="ARBA00006242"/>
    </source>
</evidence>
<dbReference type="GO" id="GO:0003735">
    <property type="term" value="F:structural constituent of ribosome"/>
    <property type="evidence" value="ECO:0007669"/>
    <property type="project" value="InterPro"/>
</dbReference>
<accession>A0A1F8H3Q7</accession>
<proteinExistence type="inferred from homology"/>
<dbReference type="EMBL" id="MGKS01000036">
    <property type="protein sequence ID" value="OGN31479.1"/>
    <property type="molecule type" value="Genomic_DNA"/>
</dbReference>
<gene>
    <name evidence="5" type="primary">rpsB</name>
    <name evidence="6" type="ORF">A3I92_01245</name>
</gene>
<dbReference type="Pfam" id="PF00318">
    <property type="entry name" value="Ribosomal_S2"/>
    <property type="match status" value="1"/>
</dbReference>
<reference evidence="6 7" key="1">
    <citation type="journal article" date="2016" name="Nat. Commun.">
        <title>Thousands of microbial genomes shed light on interconnected biogeochemical processes in an aquifer system.</title>
        <authorList>
            <person name="Anantharaman K."/>
            <person name="Brown C.T."/>
            <person name="Hug L.A."/>
            <person name="Sharon I."/>
            <person name="Castelle C.J."/>
            <person name="Probst A.J."/>
            <person name="Thomas B.C."/>
            <person name="Singh A."/>
            <person name="Wilkins M.J."/>
            <person name="Karaoz U."/>
            <person name="Brodie E.L."/>
            <person name="Williams K.H."/>
            <person name="Hubbard S.S."/>
            <person name="Banfield J.F."/>
        </authorList>
    </citation>
    <scope>NUCLEOTIDE SEQUENCE [LARGE SCALE GENOMIC DNA]</scope>
</reference>
<sequence length="227" mass="25885">MTEADIPSYEDMVKSGMHFGRKKSVFNPKMKPFVYTARDNIYLIDLVKTRESLGSAMEFLKKSLDEGKLILFVGLSAQSADLVKDLAESLNMPYVISRWLGGTLTNFKTIISRVNHLESMEKEMSLGGFEKYTKKERLMKEKEMAKLRKKFDGLRKLTRVPDVLFVASSRESDLVLKEAKNTKVKTVGMVNTESDPMVLNYPIPANDNARRSIELIITTLKSYLKKE</sequence>
<dbReference type="SUPFAM" id="SSF52313">
    <property type="entry name" value="Ribosomal protein S2"/>
    <property type="match status" value="1"/>
</dbReference>
<name>A0A1F8H3Q7_9BACT</name>
<dbReference type="GO" id="GO:0006412">
    <property type="term" value="P:translation"/>
    <property type="evidence" value="ECO:0007669"/>
    <property type="project" value="UniProtKB-UniRule"/>
</dbReference>
<comment type="similarity">
    <text evidence="1 5">Belongs to the universal ribosomal protein uS2 family.</text>
</comment>
<dbReference type="CDD" id="cd01425">
    <property type="entry name" value="RPS2"/>
    <property type="match status" value="1"/>
</dbReference>
<comment type="caution">
    <text evidence="6">The sequence shown here is derived from an EMBL/GenBank/DDBJ whole genome shotgun (WGS) entry which is preliminary data.</text>
</comment>
<organism evidence="6 7">
    <name type="scientific">Candidatus Yanofskybacteria bacterium RIFCSPLOWO2_02_FULL_43_10b</name>
    <dbReference type="NCBI Taxonomy" id="1802704"/>
    <lineage>
        <taxon>Bacteria</taxon>
        <taxon>Candidatus Yanofskyibacteriota</taxon>
    </lineage>
</organism>
<evidence type="ECO:0000256" key="3">
    <source>
        <dbReference type="ARBA" id="ARBA00023274"/>
    </source>
</evidence>
<dbReference type="GO" id="GO:0022627">
    <property type="term" value="C:cytosolic small ribosomal subunit"/>
    <property type="evidence" value="ECO:0007669"/>
    <property type="project" value="TreeGrafter"/>
</dbReference>
<keyword evidence="3 5" id="KW-0687">Ribonucleoprotein</keyword>
<dbReference type="Gene3D" id="1.10.287.610">
    <property type="entry name" value="Helix hairpin bin"/>
    <property type="match status" value="1"/>
</dbReference>
<dbReference type="PRINTS" id="PR00395">
    <property type="entry name" value="RIBOSOMALS2"/>
</dbReference>
<keyword evidence="2 5" id="KW-0689">Ribosomal protein</keyword>
<dbReference type="Proteomes" id="UP000177676">
    <property type="component" value="Unassembled WGS sequence"/>
</dbReference>
<dbReference type="AlphaFoldDB" id="A0A1F8H3Q7"/>
<protein>
    <recommendedName>
        <fullName evidence="4 5">Small ribosomal subunit protein uS2</fullName>
    </recommendedName>
</protein>
<evidence type="ECO:0000313" key="6">
    <source>
        <dbReference type="EMBL" id="OGN31479.1"/>
    </source>
</evidence>
<dbReference type="Gene3D" id="3.40.50.10490">
    <property type="entry name" value="Glucose-6-phosphate isomerase like protein, domain 1"/>
    <property type="match status" value="1"/>
</dbReference>
<dbReference type="InterPro" id="IPR023591">
    <property type="entry name" value="Ribosomal_uS2_flav_dom_sf"/>
</dbReference>
<dbReference type="InterPro" id="IPR005706">
    <property type="entry name" value="Ribosomal_uS2_bac/mit/plastid"/>
</dbReference>
<dbReference type="InterPro" id="IPR001865">
    <property type="entry name" value="Ribosomal_uS2"/>
</dbReference>
<evidence type="ECO:0000256" key="4">
    <source>
        <dbReference type="ARBA" id="ARBA00035256"/>
    </source>
</evidence>